<evidence type="ECO:0000256" key="6">
    <source>
        <dbReference type="ARBA" id="ARBA00023136"/>
    </source>
</evidence>
<keyword evidence="5 7" id="KW-1133">Transmembrane helix</keyword>
<feature type="transmembrane region" description="Helical" evidence="7">
    <location>
        <begin position="331"/>
        <end position="353"/>
    </location>
</feature>
<comment type="subcellular location">
    <subcellularLocation>
        <location evidence="1">Cell membrane</location>
        <topology evidence="1">Multi-pass membrane protein</topology>
    </subcellularLocation>
</comment>
<feature type="domain" description="Type II secretion system protein GspF" evidence="8">
    <location>
        <begin position="29"/>
        <end position="154"/>
    </location>
</feature>
<evidence type="ECO:0000259" key="8">
    <source>
        <dbReference type="Pfam" id="PF00482"/>
    </source>
</evidence>
<dbReference type="Pfam" id="PF00482">
    <property type="entry name" value="T2SSF"/>
    <property type="match status" value="2"/>
</dbReference>
<accession>A0A3D9EFZ1</accession>
<dbReference type="PANTHER" id="PTHR30012:SF0">
    <property type="entry name" value="TYPE II SECRETION SYSTEM PROTEIN F-RELATED"/>
    <property type="match status" value="1"/>
</dbReference>
<evidence type="ECO:0000256" key="5">
    <source>
        <dbReference type="ARBA" id="ARBA00022989"/>
    </source>
</evidence>
<evidence type="ECO:0000256" key="1">
    <source>
        <dbReference type="ARBA" id="ARBA00004651"/>
    </source>
</evidence>
<keyword evidence="6 7" id="KW-0472">Membrane</keyword>
<dbReference type="InterPro" id="IPR018076">
    <property type="entry name" value="T2SS_GspF_dom"/>
</dbReference>
<evidence type="ECO:0000256" key="7">
    <source>
        <dbReference type="SAM" id="Phobius"/>
    </source>
</evidence>
<dbReference type="EMBL" id="QRDL01000005">
    <property type="protein sequence ID" value="RED02083.1"/>
    <property type="molecule type" value="Genomic_DNA"/>
</dbReference>
<dbReference type="RefSeq" id="WP_074528170.1">
    <property type="nucleotide sequence ID" value="NZ_QRDL01000005.1"/>
</dbReference>
<keyword evidence="3" id="KW-1003">Cell membrane</keyword>
<feature type="transmembrane region" description="Helical" evidence="7">
    <location>
        <begin position="124"/>
        <end position="146"/>
    </location>
</feature>
<dbReference type="InterPro" id="IPR003004">
    <property type="entry name" value="GspF/PilC"/>
</dbReference>
<keyword evidence="4 7" id="KW-0812">Transmembrane</keyword>
<protein>
    <submittedName>
        <fullName evidence="9">Type II secretory pathway component PulF</fullName>
    </submittedName>
</protein>
<evidence type="ECO:0000313" key="10">
    <source>
        <dbReference type="Proteomes" id="UP000256988"/>
    </source>
</evidence>
<proteinExistence type="inferred from homology"/>
<dbReference type="InterPro" id="IPR042094">
    <property type="entry name" value="T2SS_GspF_sf"/>
</dbReference>
<evidence type="ECO:0000256" key="4">
    <source>
        <dbReference type="ARBA" id="ARBA00022692"/>
    </source>
</evidence>
<sequence>MLSRLLDGWTTFADAWYAKQFGAKERIQFYESLCALLENGVGIDDALLEVQGIFSDNGKKRRDPTALAAAGIGQAVRNGKSLGEASQRWIPYQETALIAAGERSNALVKAFVDCVQIIEARGRILSLILSVTIYPAMLWAMMAYLLHVISSRMVPAMARVSNPEGWTGIPYLLYQVSNYVSHWGLLTLILVVGSIVLSLVSLPFLTGPLRVRLDRLPPWSIYKALHGATFLLNVSVMLKANINQIEALRSLQQGANRWLRERLVAAIYGVNQGKNFGEALRLAGHEFPDKTAVQFLCVLATRKGFSEAIHRFSNRWIDQTLKQVERYTSAFLTFSTIAMGLLMLLVVSGVFSLQSNVASLHH</sequence>
<evidence type="ECO:0000313" key="9">
    <source>
        <dbReference type="EMBL" id="RED02083.1"/>
    </source>
</evidence>
<feature type="domain" description="Type II secretion system protein GspF" evidence="8">
    <location>
        <begin position="230"/>
        <end position="351"/>
    </location>
</feature>
<dbReference type="AlphaFoldDB" id="A0A3D9EFZ1"/>
<name>A0A3D9EFZ1_ECTOL</name>
<comment type="similarity">
    <text evidence="2">Belongs to the GSP F family.</text>
</comment>
<organism evidence="9 10">
    <name type="scientific">Ectopseudomonas oleovorans</name>
    <name type="common">Pseudomonas oleovorans</name>
    <dbReference type="NCBI Taxonomy" id="301"/>
    <lineage>
        <taxon>Bacteria</taxon>
        <taxon>Pseudomonadati</taxon>
        <taxon>Pseudomonadota</taxon>
        <taxon>Gammaproteobacteria</taxon>
        <taxon>Pseudomonadales</taxon>
        <taxon>Pseudomonadaceae</taxon>
        <taxon>Ectopseudomonas</taxon>
    </lineage>
</organism>
<comment type="caution">
    <text evidence="9">The sequence shown here is derived from an EMBL/GenBank/DDBJ whole genome shotgun (WGS) entry which is preliminary data.</text>
</comment>
<dbReference type="Proteomes" id="UP000256988">
    <property type="component" value="Unassembled WGS sequence"/>
</dbReference>
<dbReference type="PANTHER" id="PTHR30012">
    <property type="entry name" value="GENERAL SECRETION PATHWAY PROTEIN"/>
    <property type="match status" value="1"/>
</dbReference>
<evidence type="ECO:0000256" key="3">
    <source>
        <dbReference type="ARBA" id="ARBA00022475"/>
    </source>
</evidence>
<dbReference type="GO" id="GO:0005886">
    <property type="term" value="C:plasma membrane"/>
    <property type="evidence" value="ECO:0007669"/>
    <property type="project" value="UniProtKB-SubCell"/>
</dbReference>
<dbReference type="Gene3D" id="1.20.81.30">
    <property type="entry name" value="Type II secretion system (T2SS), domain F"/>
    <property type="match status" value="2"/>
</dbReference>
<evidence type="ECO:0000256" key="2">
    <source>
        <dbReference type="ARBA" id="ARBA00005745"/>
    </source>
</evidence>
<feature type="transmembrane region" description="Helical" evidence="7">
    <location>
        <begin position="183"/>
        <end position="205"/>
    </location>
</feature>
<gene>
    <name evidence="9" type="ORF">DFO60_3710</name>
</gene>
<reference evidence="9 10" key="1">
    <citation type="submission" date="2018-07" db="EMBL/GenBank/DDBJ databases">
        <title>Genome sequencing of rice bacterial endophytes.</title>
        <authorList>
            <person name="Venturi V."/>
        </authorList>
    </citation>
    <scope>NUCLEOTIDE SEQUENCE [LARGE SCALE GENOMIC DNA]</scope>
    <source>
        <strain evidence="9 10">AG1002</strain>
    </source>
</reference>